<dbReference type="PROSITE" id="PS00580">
    <property type="entry name" value="RIBOSOMAL_L32E"/>
    <property type="match status" value="1"/>
</dbReference>
<sequence>MSPDPVAAPEPEETPAPKPARRRVRAAPPAEEKKEIVPADATAVTTEEPAAPRAPKRASLDPESAKLLRLRRELDRHRPLFVRQAAHRYYRIGRDESWRRPRGLQSKQRRHYGYRSVIVRVGYRSPAKVRDLVPSGFRPIIIRTTGELEKLDATKEAAIIARTVGTRRRLTLEETARRLGIHVLNPITTPEGEE</sequence>
<accession>T0ZZS6</accession>
<comment type="similarity">
    <text evidence="1">Belongs to the eukaryotic ribosomal protein eL32 family.</text>
</comment>
<evidence type="ECO:0000313" key="7">
    <source>
        <dbReference type="EMBL" id="EQD53806.1"/>
    </source>
</evidence>
<dbReference type="GO" id="GO:0022625">
    <property type="term" value="C:cytosolic large ribosomal subunit"/>
    <property type="evidence" value="ECO:0007669"/>
    <property type="project" value="TreeGrafter"/>
</dbReference>
<feature type="compositionally biased region" description="Low complexity" evidence="6">
    <location>
        <begin position="38"/>
        <end position="53"/>
    </location>
</feature>
<dbReference type="EMBL" id="AUZY01006608">
    <property type="protein sequence ID" value="EQD53806.1"/>
    <property type="molecule type" value="Genomic_DNA"/>
</dbReference>
<keyword evidence="3" id="KW-0687">Ribonucleoprotein</keyword>
<dbReference type="InterPro" id="IPR018263">
    <property type="entry name" value="Ribosomal_eL32_CS"/>
</dbReference>
<evidence type="ECO:0000256" key="6">
    <source>
        <dbReference type="SAM" id="MobiDB-lite"/>
    </source>
</evidence>
<evidence type="ECO:0000256" key="4">
    <source>
        <dbReference type="ARBA" id="ARBA00035229"/>
    </source>
</evidence>
<keyword evidence="2 7" id="KW-0689">Ribosomal protein</keyword>
<dbReference type="InterPro" id="IPR001515">
    <property type="entry name" value="Ribosomal_eL32"/>
</dbReference>
<evidence type="ECO:0000256" key="5">
    <source>
        <dbReference type="ARBA" id="ARBA00035377"/>
    </source>
</evidence>
<dbReference type="AlphaFoldDB" id="T0ZZS6"/>
<dbReference type="Pfam" id="PF01655">
    <property type="entry name" value="Ribosomal_L32e"/>
    <property type="match status" value="1"/>
</dbReference>
<protein>
    <recommendedName>
        <fullName evidence="4">Large ribosomal subunit protein eL32</fullName>
    </recommendedName>
    <alternativeName>
        <fullName evidence="5">50S ribosomal protein L32e</fullName>
    </alternativeName>
</protein>
<dbReference type="SUPFAM" id="SSF52042">
    <property type="entry name" value="Ribosomal protein L32e"/>
    <property type="match status" value="1"/>
</dbReference>
<dbReference type="GO" id="GO:0006412">
    <property type="term" value="P:translation"/>
    <property type="evidence" value="ECO:0007669"/>
    <property type="project" value="InterPro"/>
</dbReference>
<comment type="caution">
    <text evidence="7">The sequence shown here is derived from an EMBL/GenBank/DDBJ whole genome shotgun (WGS) entry which is preliminary data.</text>
</comment>
<dbReference type="NCBIfam" id="NF006332">
    <property type="entry name" value="PRK08562.1"/>
    <property type="match status" value="1"/>
</dbReference>
<name>T0ZZS6_9ZZZZ</name>
<dbReference type="SMART" id="SM01393">
    <property type="entry name" value="Ribosomal_L32e"/>
    <property type="match status" value="1"/>
</dbReference>
<evidence type="ECO:0000256" key="3">
    <source>
        <dbReference type="ARBA" id="ARBA00023274"/>
    </source>
</evidence>
<reference evidence="7" key="1">
    <citation type="submission" date="2013-08" db="EMBL/GenBank/DDBJ databases">
        <authorList>
            <person name="Mendez C."/>
            <person name="Richter M."/>
            <person name="Ferrer M."/>
            <person name="Sanchez J."/>
        </authorList>
    </citation>
    <scope>NUCLEOTIDE SEQUENCE</scope>
</reference>
<evidence type="ECO:0000256" key="1">
    <source>
        <dbReference type="ARBA" id="ARBA00008431"/>
    </source>
</evidence>
<proteinExistence type="inferred from homology"/>
<reference evidence="7" key="2">
    <citation type="journal article" date="2014" name="ISME J.">
        <title>Microbial stratification in low pH oxic and suboxic macroscopic growths along an acid mine drainage.</title>
        <authorList>
            <person name="Mendez-Garcia C."/>
            <person name="Mesa V."/>
            <person name="Sprenger R.R."/>
            <person name="Richter M."/>
            <person name="Diez M.S."/>
            <person name="Solano J."/>
            <person name="Bargiela R."/>
            <person name="Golyshina O.V."/>
            <person name="Manteca A."/>
            <person name="Ramos J.L."/>
            <person name="Gallego J.R."/>
            <person name="Llorente I."/>
            <person name="Martins Dos Santos V.A."/>
            <person name="Jensen O.N."/>
            <person name="Pelaez A.I."/>
            <person name="Sanchez J."/>
            <person name="Ferrer M."/>
        </authorList>
    </citation>
    <scope>NUCLEOTIDE SEQUENCE</scope>
</reference>
<dbReference type="InterPro" id="IPR036351">
    <property type="entry name" value="Ribosomal_eL32_sf"/>
</dbReference>
<feature type="region of interest" description="Disordered" evidence="6">
    <location>
        <begin position="1"/>
        <end position="62"/>
    </location>
</feature>
<organism evidence="7">
    <name type="scientific">mine drainage metagenome</name>
    <dbReference type="NCBI Taxonomy" id="410659"/>
    <lineage>
        <taxon>unclassified sequences</taxon>
        <taxon>metagenomes</taxon>
        <taxon>ecological metagenomes</taxon>
    </lineage>
</organism>
<dbReference type="PANTHER" id="PTHR23413">
    <property type="entry name" value="60S RIBOSOMAL PROTEIN L32 AND DNA-DIRECTED RNA POLYMERASE II, SUBUNIT N"/>
    <property type="match status" value="1"/>
</dbReference>
<dbReference type="PANTHER" id="PTHR23413:SF1">
    <property type="entry name" value="RIBOSOMAL PROTEIN L32"/>
    <property type="match status" value="1"/>
</dbReference>
<evidence type="ECO:0000256" key="2">
    <source>
        <dbReference type="ARBA" id="ARBA00022980"/>
    </source>
</evidence>
<gene>
    <name evidence="7" type="ORF">B1B_10024</name>
</gene>
<dbReference type="GO" id="GO:0003735">
    <property type="term" value="F:structural constituent of ribosome"/>
    <property type="evidence" value="ECO:0007669"/>
    <property type="project" value="InterPro"/>
</dbReference>
<dbReference type="InterPro" id="IPR023654">
    <property type="entry name" value="Ribosomal_eL32_arc"/>
</dbReference>